<dbReference type="Proteomes" id="UP000290567">
    <property type="component" value="Unassembled WGS sequence"/>
</dbReference>
<comment type="caution">
    <text evidence="9">The sequence shown here is derived from an EMBL/GenBank/DDBJ whole genome shotgun (WGS) entry which is preliminary data.</text>
</comment>
<dbReference type="PRINTS" id="PR00727">
    <property type="entry name" value="LEADERPTASE"/>
</dbReference>
<dbReference type="GO" id="GO:0009003">
    <property type="term" value="F:signal peptidase activity"/>
    <property type="evidence" value="ECO:0007669"/>
    <property type="project" value="UniProtKB-EC"/>
</dbReference>
<organism evidence="9 10">
    <name type="scientific">Enterococcus florum</name>
    <dbReference type="NCBI Taxonomy" id="2480627"/>
    <lineage>
        <taxon>Bacteria</taxon>
        <taxon>Bacillati</taxon>
        <taxon>Bacillota</taxon>
        <taxon>Bacilli</taxon>
        <taxon>Lactobacillales</taxon>
        <taxon>Enterococcaceae</taxon>
        <taxon>Enterococcus</taxon>
    </lineage>
</organism>
<feature type="transmembrane region" description="Helical" evidence="7">
    <location>
        <begin position="12"/>
        <end position="32"/>
    </location>
</feature>
<dbReference type="EMBL" id="BJCC01000031">
    <property type="protein sequence ID" value="GCF95395.1"/>
    <property type="molecule type" value="Genomic_DNA"/>
</dbReference>
<feature type="domain" description="Peptidase S26" evidence="8">
    <location>
        <begin position="20"/>
        <end position="170"/>
    </location>
</feature>
<proteinExistence type="inferred from homology"/>
<evidence type="ECO:0000259" key="8">
    <source>
        <dbReference type="Pfam" id="PF10502"/>
    </source>
</evidence>
<dbReference type="CDD" id="cd06530">
    <property type="entry name" value="S26_SPase_I"/>
    <property type="match status" value="1"/>
</dbReference>
<keyword evidence="7" id="KW-0472">Membrane</keyword>
<comment type="subcellular location">
    <subcellularLocation>
        <location evidence="2">Cell membrane</location>
        <topology evidence="2">Single-pass type II membrane protein</topology>
    </subcellularLocation>
    <subcellularLocation>
        <location evidence="7">Membrane</location>
        <topology evidence="7">Single-pass type II membrane protein</topology>
    </subcellularLocation>
</comment>
<dbReference type="PANTHER" id="PTHR43390:SF1">
    <property type="entry name" value="CHLOROPLAST PROCESSING PEPTIDASE"/>
    <property type="match status" value="1"/>
</dbReference>
<name>A0A4P5PB55_9ENTE</name>
<dbReference type="Pfam" id="PF10502">
    <property type="entry name" value="Peptidase_S26"/>
    <property type="match status" value="1"/>
</dbReference>
<comment type="similarity">
    <text evidence="3 7">Belongs to the peptidase S26 family.</text>
</comment>
<dbReference type="InterPro" id="IPR019533">
    <property type="entry name" value="Peptidase_S26"/>
</dbReference>
<evidence type="ECO:0000256" key="4">
    <source>
        <dbReference type="ARBA" id="ARBA00013208"/>
    </source>
</evidence>
<evidence type="ECO:0000256" key="3">
    <source>
        <dbReference type="ARBA" id="ARBA00009370"/>
    </source>
</evidence>
<keyword evidence="7" id="KW-1133">Transmembrane helix</keyword>
<evidence type="ECO:0000256" key="2">
    <source>
        <dbReference type="ARBA" id="ARBA00004401"/>
    </source>
</evidence>
<dbReference type="PROSITE" id="PS00760">
    <property type="entry name" value="SPASE_I_2"/>
    <property type="match status" value="1"/>
</dbReference>
<evidence type="ECO:0000256" key="7">
    <source>
        <dbReference type="RuleBase" id="RU362042"/>
    </source>
</evidence>
<dbReference type="InterPro" id="IPR036286">
    <property type="entry name" value="LexA/Signal_pep-like_sf"/>
</dbReference>
<dbReference type="Gene3D" id="2.10.109.10">
    <property type="entry name" value="Umud Fragment, subunit A"/>
    <property type="match status" value="1"/>
</dbReference>
<feature type="active site" evidence="6">
    <location>
        <position position="83"/>
    </location>
</feature>
<dbReference type="GO" id="GO:0004252">
    <property type="term" value="F:serine-type endopeptidase activity"/>
    <property type="evidence" value="ECO:0007669"/>
    <property type="project" value="InterPro"/>
</dbReference>
<keyword evidence="7" id="KW-0812">Transmembrane</keyword>
<dbReference type="GO" id="GO:0006465">
    <property type="term" value="P:signal peptide processing"/>
    <property type="evidence" value="ECO:0007669"/>
    <property type="project" value="InterPro"/>
</dbReference>
<dbReference type="NCBIfam" id="TIGR02227">
    <property type="entry name" value="sigpep_I_bact"/>
    <property type="match status" value="1"/>
</dbReference>
<accession>A0A4P5PB55</accession>
<dbReference type="InterPro" id="IPR000223">
    <property type="entry name" value="Pept_S26A_signal_pept_1"/>
</dbReference>
<protein>
    <recommendedName>
        <fullName evidence="4 7">Signal peptidase I</fullName>
        <ecNumber evidence="4 7">3.4.21.89</ecNumber>
    </recommendedName>
</protein>
<evidence type="ECO:0000256" key="1">
    <source>
        <dbReference type="ARBA" id="ARBA00000677"/>
    </source>
</evidence>
<sequence length="170" mass="19197">MQMDQDTSIDKWIKRFSWGFLLLAVLLGGIVIRTRFMVHPISGTSMEESLHDGDHVLIDKQGRIVRYETIAFAVEGEEDMFVKRVIGVPGDAIIIQNETMIIDLGEEDNFKATIRVELTPETAETLAGQTVIPKDQYFVIGDNTDVSVDSRSFGFVDKAEIEGVYQLRVW</sequence>
<dbReference type="SUPFAM" id="SSF51306">
    <property type="entry name" value="LexA/Signal peptidase"/>
    <property type="match status" value="1"/>
</dbReference>
<dbReference type="InterPro" id="IPR019757">
    <property type="entry name" value="Pept_S26A_signal_pept_1_Lys-AS"/>
</dbReference>
<evidence type="ECO:0000256" key="5">
    <source>
        <dbReference type="ARBA" id="ARBA00022801"/>
    </source>
</evidence>
<keyword evidence="5 7" id="KW-0378">Hydrolase</keyword>
<dbReference type="PANTHER" id="PTHR43390">
    <property type="entry name" value="SIGNAL PEPTIDASE I"/>
    <property type="match status" value="1"/>
</dbReference>
<dbReference type="AlphaFoldDB" id="A0A4P5PB55"/>
<evidence type="ECO:0000256" key="6">
    <source>
        <dbReference type="PIRSR" id="PIRSR600223-1"/>
    </source>
</evidence>
<reference evidence="10" key="1">
    <citation type="submission" date="2019-02" db="EMBL/GenBank/DDBJ databases">
        <title>Draft genome sequence of Enterococcus sp. Gos25-1.</title>
        <authorList>
            <person name="Tanaka N."/>
            <person name="Shiwa Y."/>
            <person name="Fujita N."/>
        </authorList>
    </citation>
    <scope>NUCLEOTIDE SEQUENCE [LARGE SCALE GENOMIC DNA]</scope>
    <source>
        <strain evidence="10">Gos25-1</strain>
    </source>
</reference>
<dbReference type="InterPro" id="IPR019758">
    <property type="entry name" value="Pept_S26A_signal_pept_1_CS"/>
</dbReference>
<gene>
    <name evidence="9" type="ORF">NRIC_32860</name>
</gene>
<dbReference type="GO" id="GO:0005886">
    <property type="term" value="C:plasma membrane"/>
    <property type="evidence" value="ECO:0007669"/>
    <property type="project" value="UniProtKB-SubCell"/>
</dbReference>
<evidence type="ECO:0000313" key="9">
    <source>
        <dbReference type="EMBL" id="GCF95395.1"/>
    </source>
</evidence>
<feature type="active site" evidence="6">
    <location>
        <position position="45"/>
    </location>
</feature>
<dbReference type="PROSITE" id="PS00761">
    <property type="entry name" value="SPASE_I_3"/>
    <property type="match status" value="1"/>
</dbReference>
<comment type="catalytic activity">
    <reaction evidence="1 7">
        <text>Cleavage of hydrophobic, N-terminal signal or leader sequences from secreted and periplasmic proteins.</text>
        <dbReference type="EC" id="3.4.21.89"/>
    </reaction>
</comment>
<keyword evidence="7" id="KW-0645">Protease</keyword>
<keyword evidence="10" id="KW-1185">Reference proteome</keyword>
<dbReference type="EC" id="3.4.21.89" evidence="4 7"/>
<evidence type="ECO:0000313" key="10">
    <source>
        <dbReference type="Proteomes" id="UP000290567"/>
    </source>
</evidence>